<accession>A0A086PCW2</accession>
<dbReference type="STRING" id="76947.GCA_002080435_00492"/>
<proteinExistence type="predicted"/>
<comment type="caution">
    <text evidence="1">The sequence shown here is derived from an EMBL/GenBank/DDBJ whole genome shotgun (WGS) entry which is preliminary data.</text>
</comment>
<gene>
    <name evidence="1" type="ORF">BV98_000989</name>
</gene>
<organism evidence="1 2">
    <name type="scientific">Sphingobium herbicidovorans (strain ATCC 700291 / DSM 11019 / CCUG 56400 / KCTC 2939 / LMG 18315 / NBRC 16415 / MH)</name>
    <name type="common">Sphingomonas herbicidovorans</name>
    <dbReference type="NCBI Taxonomy" id="1219045"/>
    <lineage>
        <taxon>Bacteria</taxon>
        <taxon>Pseudomonadati</taxon>
        <taxon>Pseudomonadota</taxon>
        <taxon>Alphaproteobacteria</taxon>
        <taxon>Sphingomonadales</taxon>
        <taxon>Sphingomonadaceae</taxon>
        <taxon>Sphingobium</taxon>
    </lineage>
</organism>
<keyword evidence="2" id="KW-1185">Reference proteome</keyword>
<dbReference type="OrthoDB" id="7597321at2"/>
<dbReference type="Proteomes" id="UP000024284">
    <property type="component" value="Unassembled WGS sequence"/>
</dbReference>
<evidence type="ECO:0000313" key="2">
    <source>
        <dbReference type="Proteomes" id="UP000024284"/>
    </source>
</evidence>
<name>A0A086PCW2_SPHHM</name>
<protein>
    <submittedName>
        <fullName evidence="1">Uncharacterized protein</fullName>
    </submittedName>
</protein>
<dbReference type="RefSeq" id="WP_037463095.1">
    <property type="nucleotide sequence ID" value="NZ_BCZD01000017.1"/>
</dbReference>
<reference evidence="1" key="1">
    <citation type="submission" date="2014-08" db="EMBL/GenBank/DDBJ databases">
        <title>Draft genome sequences of Sphingobium herbicidovorans.</title>
        <authorList>
            <person name="Gan H.M."/>
            <person name="Gan H.Y."/>
            <person name="Savka M.A."/>
        </authorList>
    </citation>
    <scope>NUCLEOTIDE SEQUENCE [LARGE SCALE GENOMIC DNA]</scope>
    <source>
        <strain evidence="1">NBRC 16415</strain>
    </source>
</reference>
<dbReference type="AlphaFoldDB" id="A0A086PCW2"/>
<sequence>MHEYAYVLSFDPFNQNPNGSQVEIFIKYHRDVKAWYFPFLGTYFIKSDKTLAEITPGFRQFFGESQFTLTYVVSNLIGGSLPESIWTWINSGTAAKLGDNR</sequence>
<dbReference type="EMBL" id="JFZA02000005">
    <property type="protein sequence ID" value="KFG91230.1"/>
    <property type="molecule type" value="Genomic_DNA"/>
</dbReference>
<evidence type="ECO:0000313" key="1">
    <source>
        <dbReference type="EMBL" id="KFG91230.1"/>
    </source>
</evidence>